<dbReference type="PANTHER" id="PTHR28595">
    <property type="entry name" value="39S RIBOSOMAL PROTEIN L54, MITOCHONDRIAL"/>
    <property type="match status" value="1"/>
</dbReference>
<keyword evidence="9" id="KW-1185">Reference proteome</keyword>
<evidence type="ECO:0000313" key="8">
    <source>
        <dbReference type="EMBL" id="KAK9810561.1"/>
    </source>
</evidence>
<dbReference type="GO" id="GO:0003735">
    <property type="term" value="F:structural constituent of ribosome"/>
    <property type="evidence" value="ECO:0007669"/>
    <property type="project" value="TreeGrafter"/>
</dbReference>
<dbReference type="InterPro" id="IPR013870">
    <property type="entry name" value="Ribosomal_mL54"/>
</dbReference>
<comment type="similarity">
    <text evidence="6">Belongs to the mitochondrion-specific ribosomal protein mL54 family.</text>
</comment>
<dbReference type="GO" id="GO:0005762">
    <property type="term" value="C:mitochondrial large ribosomal subunit"/>
    <property type="evidence" value="ECO:0007669"/>
    <property type="project" value="TreeGrafter"/>
</dbReference>
<proteinExistence type="inferred from homology"/>
<keyword evidence="2" id="KW-0809">Transit peptide</keyword>
<dbReference type="Pfam" id="PF08561">
    <property type="entry name" value="Ribosomal_L37"/>
    <property type="match status" value="1"/>
</dbReference>
<dbReference type="PANTHER" id="PTHR28595:SF1">
    <property type="entry name" value="LARGE RIBOSOMAL SUBUNIT PROTEIN ML54"/>
    <property type="match status" value="1"/>
</dbReference>
<keyword evidence="3" id="KW-0689">Ribosomal protein</keyword>
<organism evidence="8 9">
    <name type="scientific">Symbiochloris irregularis</name>
    <dbReference type="NCBI Taxonomy" id="706552"/>
    <lineage>
        <taxon>Eukaryota</taxon>
        <taxon>Viridiplantae</taxon>
        <taxon>Chlorophyta</taxon>
        <taxon>core chlorophytes</taxon>
        <taxon>Trebouxiophyceae</taxon>
        <taxon>Trebouxiales</taxon>
        <taxon>Trebouxiaceae</taxon>
        <taxon>Symbiochloris</taxon>
    </lineage>
</organism>
<evidence type="ECO:0000313" key="9">
    <source>
        <dbReference type="Proteomes" id="UP001465755"/>
    </source>
</evidence>
<gene>
    <name evidence="8" type="ORF">WJX73_000799</name>
</gene>
<dbReference type="AlphaFoldDB" id="A0AAW1PM98"/>
<evidence type="ECO:0000256" key="5">
    <source>
        <dbReference type="ARBA" id="ARBA00023274"/>
    </source>
</evidence>
<evidence type="ECO:0000256" key="3">
    <source>
        <dbReference type="ARBA" id="ARBA00022980"/>
    </source>
</evidence>
<evidence type="ECO:0000256" key="6">
    <source>
        <dbReference type="ARBA" id="ARBA00033752"/>
    </source>
</evidence>
<keyword evidence="4" id="KW-0496">Mitochondrion</keyword>
<name>A0AAW1PM98_9CHLO</name>
<comment type="caution">
    <text evidence="8">The sequence shown here is derived from an EMBL/GenBank/DDBJ whole genome shotgun (WGS) entry which is preliminary data.</text>
</comment>
<accession>A0AAW1PM98</accession>
<dbReference type="Proteomes" id="UP001465755">
    <property type="component" value="Unassembled WGS sequence"/>
</dbReference>
<evidence type="ECO:0000256" key="1">
    <source>
        <dbReference type="ARBA" id="ARBA00004173"/>
    </source>
</evidence>
<evidence type="ECO:0000256" key="7">
    <source>
        <dbReference type="ARBA" id="ARBA00035179"/>
    </source>
</evidence>
<sequence>MALLALPLRRTAAVSQICRGMCAGSSTETATGINILKAGSDPPLRPDSEYPEWVSRLAEPPITYAQLQRQLEGQKEREITFQQGKRWLKLDNRQRIKDHNTHGGTV</sequence>
<keyword evidence="5" id="KW-0687">Ribonucleoprotein</keyword>
<evidence type="ECO:0000256" key="2">
    <source>
        <dbReference type="ARBA" id="ARBA00022946"/>
    </source>
</evidence>
<comment type="subcellular location">
    <subcellularLocation>
        <location evidence="1">Mitochondrion</location>
    </subcellularLocation>
</comment>
<dbReference type="EMBL" id="JALJOQ010000015">
    <property type="protein sequence ID" value="KAK9810561.1"/>
    <property type="molecule type" value="Genomic_DNA"/>
</dbReference>
<evidence type="ECO:0000256" key="4">
    <source>
        <dbReference type="ARBA" id="ARBA00023128"/>
    </source>
</evidence>
<reference evidence="8 9" key="1">
    <citation type="journal article" date="2024" name="Nat. Commun.">
        <title>Phylogenomics reveals the evolutionary origins of lichenization in chlorophyte algae.</title>
        <authorList>
            <person name="Puginier C."/>
            <person name="Libourel C."/>
            <person name="Otte J."/>
            <person name="Skaloud P."/>
            <person name="Haon M."/>
            <person name="Grisel S."/>
            <person name="Petersen M."/>
            <person name="Berrin J.G."/>
            <person name="Delaux P.M."/>
            <person name="Dal Grande F."/>
            <person name="Keller J."/>
        </authorList>
    </citation>
    <scope>NUCLEOTIDE SEQUENCE [LARGE SCALE GENOMIC DNA]</scope>
    <source>
        <strain evidence="8 9">SAG 2036</strain>
    </source>
</reference>
<protein>
    <recommendedName>
        <fullName evidence="7">Large ribosomal subunit protein mL54</fullName>
    </recommendedName>
</protein>